<sequence>MFARVQNNDFSQQQLYDELAADSVLQGAGAIVTFTGLVRDFNAQGGIQGIELEYYPGMTESALEALLAQASQRFDIVDAGIVHRVGKLANHAQIVWVGTASQHREQAFLAATYIMDMLKQSVPIWKKEWQDDVACWVAAKADDDKAAMRWLSAEKGPSCNKA</sequence>
<evidence type="ECO:0000256" key="4">
    <source>
        <dbReference type="ARBA" id="ARBA00013858"/>
    </source>
</evidence>
<comment type="similarity">
    <text evidence="2">Belongs to the MoaE family.</text>
</comment>
<dbReference type="Pfam" id="PF02391">
    <property type="entry name" value="MoaE"/>
    <property type="match status" value="1"/>
</dbReference>
<dbReference type="SUPFAM" id="SSF54690">
    <property type="entry name" value="Molybdopterin synthase subunit MoaE"/>
    <property type="match status" value="1"/>
</dbReference>
<dbReference type="EC" id="2.8.1.12" evidence="3"/>
<evidence type="ECO:0000256" key="7">
    <source>
        <dbReference type="ARBA" id="ARBA00029745"/>
    </source>
</evidence>
<evidence type="ECO:0000256" key="1">
    <source>
        <dbReference type="ARBA" id="ARBA00005046"/>
    </source>
</evidence>
<evidence type="ECO:0000256" key="11">
    <source>
        <dbReference type="ARBA" id="ARBA00049878"/>
    </source>
</evidence>
<dbReference type="EMBL" id="FQWD01000003">
    <property type="protein sequence ID" value="SHG38244.1"/>
    <property type="molecule type" value="Genomic_DNA"/>
</dbReference>
<evidence type="ECO:0000256" key="10">
    <source>
        <dbReference type="ARBA" id="ARBA00032474"/>
    </source>
</evidence>
<comment type="pathway">
    <text evidence="1">Cofactor biosynthesis; molybdopterin biosynthesis.</text>
</comment>
<dbReference type="OrthoDB" id="9803224at2"/>
<protein>
    <recommendedName>
        <fullName evidence="4">Molybdopterin synthase catalytic subunit</fullName>
        <ecNumber evidence="3">2.8.1.12</ecNumber>
    </recommendedName>
    <alternativeName>
        <fullName evidence="9">MPT synthase subunit 2</fullName>
    </alternativeName>
    <alternativeName>
        <fullName evidence="7">Molybdenum cofactor biosynthesis protein E</fullName>
    </alternativeName>
    <alternativeName>
        <fullName evidence="8">Molybdopterin-converting factor large subunit</fullName>
    </alternativeName>
    <alternativeName>
        <fullName evidence="10">Molybdopterin-converting factor subunit 2</fullName>
    </alternativeName>
</protein>
<dbReference type="GO" id="GO:0030366">
    <property type="term" value="F:molybdopterin synthase activity"/>
    <property type="evidence" value="ECO:0007669"/>
    <property type="project" value="UniProtKB-EC"/>
</dbReference>
<comment type="catalytic activity">
    <reaction evidence="11">
        <text>2 [molybdopterin-synthase sulfur-carrier protein]-C-terminal-Gly-aminoethanethioate + cyclic pyranopterin phosphate + H2O = molybdopterin + 2 [molybdopterin-synthase sulfur-carrier protein]-C-terminal Gly-Gly + 2 H(+)</text>
        <dbReference type="Rhea" id="RHEA:26333"/>
        <dbReference type="Rhea" id="RHEA-COMP:12202"/>
        <dbReference type="Rhea" id="RHEA-COMP:19907"/>
        <dbReference type="ChEBI" id="CHEBI:15377"/>
        <dbReference type="ChEBI" id="CHEBI:15378"/>
        <dbReference type="ChEBI" id="CHEBI:58698"/>
        <dbReference type="ChEBI" id="CHEBI:59648"/>
        <dbReference type="ChEBI" id="CHEBI:90778"/>
        <dbReference type="ChEBI" id="CHEBI:232372"/>
        <dbReference type="EC" id="2.8.1.12"/>
    </reaction>
</comment>
<evidence type="ECO:0000256" key="5">
    <source>
        <dbReference type="ARBA" id="ARBA00023150"/>
    </source>
</evidence>
<evidence type="ECO:0000313" key="13">
    <source>
        <dbReference type="Proteomes" id="UP000184520"/>
    </source>
</evidence>
<reference evidence="13" key="1">
    <citation type="submission" date="2016-11" db="EMBL/GenBank/DDBJ databases">
        <authorList>
            <person name="Varghese N."/>
            <person name="Submissions S."/>
        </authorList>
    </citation>
    <scope>NUCLEOTIDE SEQUENCE [LARGE SCALE GENOMIC DNA]</scope>
    <source>
        <strain evidence="13">CGMCC 1.8995</strain>
    </source>
</reference>
<dbReference type="STRING" id="634436.SAMN05216361_2034"/>
<evidence type="ECO:0000256" key="8">
    <source>
        <dbReference type="ARBA" id="ARBA00030407"/>
    </source>
</evidence>
<proteinExistence type="inferred from homology"/>
<evidence type="ECO:0000256" key="3">
    <source>
        <dbReference type="ARBA" id="ARBA00011950"/>
    </source>
</evidence>
<dbReference type="PANTHER" id="PTHR23404">
    <property type="entry name" value="MOLYBDOPTERIN SYNTHASE RELATED"/>
    <property type="match status" value="1"/>
</dbReference>
<dbReference type="CDD" id="cd00756">
    <property type="entry name" value="MoaE"/>
    <property type="match status" value="1"/>
</dbReference>
<dbReference type="Gene3D" id="3.90.1170.40">
    <property type="entry name" value="Molybdopterin biosynthesis MoaE subunit"/>
    <property type="match status" value="1"/>
</dbReference>
<dbReference type="Proteomes" id="UP000184520">
    <property type="component" value="Unassembled WGS sequence"/>
</dbReference>
<dbReference type="UniPathway" id="UPA00344"/>
<keyword evidence="13" id="KW-1185">Reference proteome</keyword>
<accession>A0A1M5JCD1</accession>
<dbReference type="InterPro" id="IPR003448">
    <property type="entry name" value="Mopterin_biosynth_MoaE"/>
</dbReference>
<evidence type="ECO:0000256" key="2">
    <source>
        <dbReference type="ARBA" id="ARBA00005426"/>
    </source>
</evidence>
<comment type="subunit">
    <text evidence="6">Heterotetramer of 2 MoaD subunits and 2 MoaE subunits. Also stable as homodimer. The enzyme changes between these two forms during catalysis.</text>
</comment>
<dbReference type="GO" id="GO:0006777">
    <property type="term" value="P:Mo-molybdopterin cofactor biosynthetic process"/>
    <property type="evidence" value="ECO:0007669"/>
    <property type="project" value="UniProtKB-KW"/>
</dbReference>
<evidence type="ECO:0000256" key="9">
    <source>
        <dbReference type="ARBA" id="ARBA00030781"/>
    </source>
</evidence>
<evidence type="ECO:0000313" key="12">
    <source>
        <dbReference type="EMBL" id="SHG38244.1"/>
    </source>
</evidence>
<keyword evidence="5" id="KW-0501">Molybdenum cofactor biosynthesis</keyword>
<evidence type="ECO:0000256" key="6">
    <source>
        <dbReference type="ARBA" id="ARBA00026066"/>
    </source>
</evidence>
<name>A0A1M5JCD1_9ALTE</name>
<gene>
    <name evidence="12" type="ORF">SAMN05216361_2034</name>
</gene>
<dbReference type="RefSeq" id="WP_073321869.1">
    <property type="nucleotide sequence ID" value="NZ_FQWD01000003.1"/>
</dbReference>
<organism evidence="12 13">
    <name type="scientific">Marisediminitalea aggregata</name>
    <dbReference type="NCBI Taxonomy" id="634436"/>
    <lineage>
        <taxon>Bacteria</taxon>
        <taxon>Pseudomonadati</taxon>
        <taxon>Pseudomonadota</taxon>
        <taxon>Gammaproteobacteria</taxon>
        <taxon>Alteromonadales</taxon>
        <taxon>Alteromonadaceae</taxon>
        <taxon>Marisediminitalea</taxon>
    </lineage>
</organism>
<dbReference type="InterPro" id="IPR036563">
    <property type="entry name" value="MoaE_sf"/>
</dbReference>
<dbReference type="AlphaFoldDB" id="A0A1M5JCD1"/>